<proteinExistence type="inferred from homology"/>
<evidence type="ECO:0000313" key="13">
    <source>
        <dbReference type="EMBL" id="PKQ63055.1"/>
    </source>
</evidence>
<dbReference type="Proteomes" id="UP000233535">
    <property type="component" value="Unassembled WGS sequence"/>
</dbReference>
<name>A0A2N3HYB6_9BACT</name>
<evidence type="ECO:0000256" key="7">
    <source>
        <dbReference type="ARBA" id="ARBA00022723"/>
    </source>
</evidence>
<keyword evidence="5 11" id="KW-0500">Molybdenum</keyword>
<dbReference type="Pfam" id="PF03453">
    <property type="entry name" value="MoeA_N"/>
    <property type="match status" value="1"/>
</dbReference>
<evidence type="ECO:0000256" key="10">
    <source>
        <dbReference type="ARBA" id="ARBA00047317"/>
    </source>
</evidence>
<evidence type="ECO:0000256" key="5">
    <source>
        <dbReference type="ARBA" id="ARBA00022505"/>
    </source>
</evidence>
<keyword evidence="14" id="KW-1185">Reference proteome</keyword>
<dbReference type="UniPathway" id="UPA00344"/>
<dbReference type="CDD" id="cd00887">
    <property type="entry name" value="MoeA"/>
    <property type="match status" value="1"/>
</dbReference>
<dbReference type="Gene3D" id="3.40.980.10">
    <property type="entry name" value="MoaB/Mog-like domain"/>
    <property type="match status" value="1"/>
</dbReference>
<dbReference type="SUPFAM" id="SSF53218">
    <property type="entry name" value="Molybdenum cofactor biosynthesis proteins"/>
    <property type="match status" value="1"/>
</dbReference>
<reference evidence="13 14" key="1">
    <citation type="journal article" date="2017" name="Front. Microbiol.">
        <title>Labilibaculum manganireducens gen. nov., sp. nov. and Labilibaculum filiforme sp. nov., Novel Bacteroidetes Isolated from Subsurface Sediments of the Baltic Sea.</title>
        <authorList>
            <person name="Vandieken V."/>
            <person name="Marshall I.P."/>
            <person name="Niemann H."/>
            <person name="Engelen B."/>
            <person name="Cypionka H."/>
        </authorList>
    </citation>
    <scope>NUCLEOTIDE SEQUENCE [LARGE SCALE GENOMIC DNA]</scope>
    <source>
        <strain evidence="13 14">59.16B</strain>
    </source>
</reference>
<dbReference type="EC" id="2.10.1.1" evidence="11"/>
<dbReference type="SMART" id="SM00852">
    <property type="entry name" value="MoCF_biosynth"/>
    <property type="match status" value="1"/>
</dbReference>
<dbReference type="Gene3D" id="2.170.190.11">
    <property type="entry name" value="Molybdopterin biosynthesis moea protein, domain 3"/>
    <property type="match status" value="1"/>
</dbReference>
<dbReference type="NCBIfam" id="TIGR00177">
    <property type="entry name" value="molyb_syn"/>
    <property type="match status" value="1"/>
</dbReference>
<dbReference type="InterPro" id="IPR001453">
    <property type="entry name" value="MoaB/Mog_dom"/>
</dbReference>
<dbReference type="InterPro" id="IPR036135">
    <property type="entry name" value="MoeA_linker/N_sf"/>
</dbReference>
<dbReference type="Gene3D" id="3.90.105.10">
    <property type="entry name" value="Molybdopterin biosynthesis moea protein, domain 2"/>
    <property type="match status" value="1"/>
</dbReference>
<dbReference type="InterPro" id="IPR036688">
    <property type="entry name" value="MoeA_C_domain_IV_sf"/>
</dbReference>
<dbReference type="GO" id="GO:0006777">
    <property type="term" value="P:Mo-molybdopterin cofactor biosynthetic process"/>
    <property type="evidence" value="ECO:0007669"/>
    <property type="project" value="UniProtKB-UniRule"/>
</dbReference>
<gene>
    <name evidence="13" type="ORF">BZG02_09805</name>
</gene>
<dbReference type="PANTHER" id="PTHR10192">
    <property type="entry name" value="MOLYBDOPTERIN BIOSYNTHESIS PROTEIN"/>
    <property type="match status" value="1"/>
</dbReference>
<dbReference type="OrthoDB" id="9804758at2"/>
<keyword evidence="6 11" id="KW-0808">Transferase</keyword>
<evidence type="ECO:0000313" key="14">
    <source>
        <dbReference type="Proteomes" id="UP000233535"/>
    </source>
</evidence>
<dbReference type="InterPro" id="IPR038987">
    <property type="entry name" value="MoeA-like"/>
</dbReference>
<comment type="catalytic activity">
    <reaction evidence="10">
        <text>adenylyl-molybdopterin + molybdate = Mo-molybdopterin + AMP + H(+)</text>
        <dbReference type="Rhea" id="RHEA:35047"/>
        <dbReference type="ChEBI" id="CHEBI:15378"/>
        <dbReference type="ChEBI" id="CHEBI:36264"/>
        <dbReference type="ChEBI" id="CHEBI:62727"/>
        <dbReference type="ChEBI" id="CHEBI:71302"/>
        <dbReference type="ChEBI" id="CHEBI:456215"/>
        <dbReference type="EC" id="2.10.1.1"/>
    </reaction>
</comment>
<dbReference type="AlphaFoldDB" id="A0A2N3HYB6"/>
<dbReference type="PANTHER" id="PTHR10192:SF5">
    <property type="entry name" value="GEPHYRIN"/>
    <property type="match status" value="1"/>
</dbReference>
<dbReference type="FunFam" id="3.40.980.10:FF:000004">
    <property type="entry name" value="Molybdopterin molybdenumtransferase"/>
    <property type="match status" value="1"/>
</dbReference>
<evidence type="ECO:0000256" key="3">
    <source>
        <dbReference type="ARBA" id="ARBA00005046"/>
    </source>
</evidence>
<evidence type="ECO:0000256" key="9">
    <source>
        <dbReference type="ARBA" id="ARBA00023150"/>
    </source>
</evidence>
<dbReference type="GO" id="GO:0061599">
    <property type="term" value="F:molybdopterin molybdotransferase activity"/>
    <property type="evidence" value="ECO:0007669"/>
    <property type="project" value="UniProtKB-UniRule"/>
</dbReference>
<dbReference type="InterPro" id="IPR005110">
    <property type="entry name" value="MoeA_linker/N"/>
</dbReference>
<dbReference type="GO" id="GO:0005829">
    <property type="term" value="C:cytosol"/>
    <property type="evidence" value="ECO:0007669"/>
    <property type="project" value="TreeGrafter"/>
</dbReference>
<comment type="cofactor">
    <cofactor evidence="1 11">
        <name>Mg(2+)</name>
        <dbReference type="ChEBI" id="CHEBI:18420"/>
    </cofactor>
</comment>
<evidence type="ECO:0000256" key="1">
    <source>
        <dbReference type="ARBA" id="ARBA00001946"/>
    </source>
</evidence>
<protein>
    <recommendedName>
        <fullName evidence="11">Molybdopterin molybdenumtransferase</fullName>
        <ecNumber evidence="11">2.10.1.1</ecNumber>
    </recommendedName>
</protein>
<keyword evidence="8 11" id="KW-0460">Magnesium</keyword>
<evidence type="ECO:0000259" key="12">
    <source>
        <dbReference type="SMART" id="SM00852"/>
    </source>
</evidence>
<comment type="pathway">
    <text evidence="3 11">Cofactor biosynthesis; molybdopterin biosynthesis.</text>
</comment>
<sequence length="391" mass="43216">MITFNEALQTVKNATKKLDTEIIHLSDCLNRVLAEDILSDMSIPPFNKSAMDGYACKQADLANQLEVLEVIAAGTAPTKLIGDNQCSKIMTGAMVPEGADTVIMIEHTEEIDANHIRFTKEKTKSNICLKGEDILENEVVLKRGTRLKAQHISVLATVGCTNPLVFKQPKVASIATGSELVEPDQKPKLSQIRNVNSWQLQAQLQKMGIKGNSLGIVSDSKEATKKAMITCLEENDVLIISGGVSVGDFDFIPQILKELGFNIWFHTLMVKPGKHTVFATCKGKYVLGLPGNPVSSFVQFELLGKPLLYRLMGHDYNAPMVKMPIASDYQRKRADRLEFLPVRFNADNQIVPIKYHGSAHINAFTLANGIMAVPKDVDEFTEGEFVYVRQL</sequence>
<comment type="caution">
    <text evidence="13">The sequence shown here is derived from an EMBL/GenBank/DDBJ whole genome shotgun (WGS) entry which is preliminary data.</text>
</comment>
<keyword evidence="9 11" id="KW-0501">Molybdenum cofactor biosynthesis</keyword>
<dbReference type="Gene3D" id="2.40.340.10">
    <property type="entry name" value="MoeA, C-terminal, domain IV"/>
    <property type="match status" value="1"/>
</dbReference>
<comment type="function">
    <text evidence="2 11">Catalyzes the insertion of molybdate into adenylated molybdopterin with the concomitant release of AMP.</text>
</comment>
<organism evidence="13 14">
    <name type="scientific">Labilibaculum filiforme</name>
    <dbReference type="NCBI Taxonomy" id="1940526"/>
    <lineage>
        <taxon>Bacteria</taxon>
        <taxon>Pseudomonadati</taxon>
        <taxon>Bacteroidota</taxon>
        <taxon>Bacteroidia</taxon>
        <taxon>Marinilabiliales</taxon>
        <taxon>Marinifilaceae</taxon>
        <taxon>Labilibaculum</taxon>
    </lineage>
</organism>
<evidence type="ECO:0000256" key="11">
    <source>
        <dbReference type="RuleBase" id="RU365090"/>
    </source>
</evidence>
<keyword evidence="7 11" id="KW-0479">Metal-binding</keyword>
<dbReference type="EMBL" id="MVDD01000006">
    <property type="protein sequence ID" value="PKQ63055.1"/>
    <property type="molecule type" value="Genomic_DNA"/>
</dbReference>
<dbReference type="SUPFAM" id="SSF63867">
    <property type="entry name" value="MoeA C-terminal domain-like"/>
    <property type="match status" value="1"/>
</dbReference>
<evidence type="ECO:0000256" key="8">
    <source>
        <dbReference type="ARBA" id="ARBA00022842"/>
    </source>
</evidence>
<dbReference type="SUPFAM" id="SSF63882">
    <property type="entry name" value="MoeA N-terminal region -like"/>
    <property type="match status" value="1"/>
</dbReference>
<dbReference type="FunFam" id="2.170.190.11:FF:000001">
    <property type="entry name" value="Molybdopterin molybdenumtransferase"/>
    <property type="match status" value="1"/>
</dbReference>
<dbReference type="GO" id="GO:0046872">
    <property type="term" value="F:metal ion binding"/>
    <property type="evidence" value="ECO:0007669"/>
    <property type="project" value="UniProtKB-UniRule"/>
</dbReference>
<dbReference type="InterPro" id="IPR005111">
    <property type="entry name" value="MoeA_C_domain_IV"/>
</dbReference>
<evidence type="ECO:0000256" key="2">
    <source>
        <dbReference type="ARBA" id="ARBA00002901"/>
    </source>
</evidence>
<dbReference type="Pfam" id="PF00994">
    <property type="entry name" value="MoCF_biosynth"/>
    <property type="match status" value="1"/>
</dbReference>
<dbReference type="InterPro" id="IPR036425">
    <property type="entry name" value="MoaB/Mog-like_dom_sf"/>
</dbReference>
<dbReference type="Pfam" id="PF03454">
    <property type="entry name" value="MoeA_C"/>
    <property type="match status" value="1"/>
</dbReference>
<comment type="similarity">
    <text evidence="4 11">Belongs to the MoeA family.</text>
</comment>
<accession>A0A2N3HYB6</accession>
<dbReference type="NCBIfam" id="NF045515">
    <property type="entry name" value="Glp_gephyrin"/>
    <property type="match status" value="1"/>
</dbReference>
<dbReference type="RefSeq" id="WP_101261261.1">
    <property type="nucleotide sequence ID" value="NZ_MVDD01000006.1"/>
</dbReference>
<feature type="domain" description="MoaB/Mog" evidence="12">
    <location>
        <begin position="172"/>
        <end position="310"/>
    </location>
</feature>
<evidence type="ECO:0000256" key="6">
    <source>
        <dbReference type="ARBA" id="ARBA00022679"/>
    </source>
</evidence>
<evidence type="ECO:0000256" key="4">
    <source>
        <dbReference type="ARBA" id="ARBA00010763"/>
    </source>
</evidence>